<dbReference type="Pfam" id="PF00026">
    <property type="entry name" value="Asp"/>
    <property type="match status" value="1"/>
</dbReference>
<evidence type="ECO:0000256" key="4">
    <source>
        <dbReference type="ARBA" id="ARBA00022801"/>
    </source>
</evidence>
<evidence type="ECO:0000313" key="8">
    <source>
        <dbReference type="EMBL" id="CCA23230.1"/>
    </source>
</evidence>
<dbReference type="GO" id="GO:0006508">
    <property type="term" value="P:proteolysis"/>
    <property type="evidence" value="ECO:0007669"/>
    <property type="project" value="UniProtKB-KW"/>
</dbReference>
<keyword evidence="4" id="KW-0378">Hydrolase</keyword>
<feature type="domain" description="Peptidase A1" evidence="7">
    <location>
        <begin position="68"/>
        <end position="405"/>
    </location>
</feature>
<dbReference type="Gene3D" id="2.40.70.10">
    <property type="entry name" value="Acid Proteases"/>
    <property type="match status" value="2"/>
</dbReference>
<name>F0WPI2_9STRA</name>
<evidence type="ECO:0000259" key="7">
    <source>
        <dbReference type="PROSITE" id="PS51767"/>
    </source>
</evidence>
<dbReference type="InterPro" id="IPR021109">
    <property type="entry name" value="Peptidase_aspartic_dom_sf"/>
</dbReference>
<feature type="transmembrane region" description="Helical" evidence="6">
    <location>
        <begin position="449"/>
        <end position="467"/>
    </location>
</feature>
<keyword evidence="6" id="KW-0472">Membrane</keyword>
<keyword evidence="6" id="KW-1133">Transmembrane helix</keyword>
<evidence type="ECO:0000256" key="2">
    <source>
        <dbReference type="ARBA" id="ARBA00022670"/>
    </source>
</evidence>
<dbReference type="InterPro" id="IPR033121">
    <property type="entry name" value="PEPTIDASE_A1"/>
</dbReference>
<dbReference type="GO" id="GO:0004190">
    <property type="term" value="F:aspartic-type endopeptidase activity"/>
    <property type="evidence" value="ECO:0007669"/>
    <property type="project" value="InterPro"/>
</dbReference>
<comment type="similarity">
    <text evidence="1">Belongs to the peptidase A1 family.</text>
</comment>
<reference evidence="8" key="2">
    <citation type="submission" date="2011-02" db="EMBL/GenBank/DDBJ databases">
        <authorList>
            <person name="MacLean D."/>
        </authorList>
    </citation>
    <scope>NUCLEOTIDE SEQUENCE</scope>
</reference>
<dbReference type="SUPFAM" id="SSF50630">
    <property type="entry name" value="Acid proteases"/>
    <property type="match status" value="1"/>
</dbReference>
<feature type="active site" evidence="5">
    <location>
        <position position="290"/>
    </location>
</feature>
<gene>
    <name evidence="8" type="primary">AlNc14C186G8327</name>
    <name evidence="8" type="ORF">ALNC14_093730</name>
</gene>
<dbReference type="PROSITE" id="PS51767">
    <property type="entry name" value="PEPTIDASE_A1"/>
    <property type="match status" value="1"/>
</dbReference>
<evidence type="ECO:0000256" key="1">
    <source>
        <dbReference type="ARBA" id="ARBA00007447"/>
    </source>
</evidence>
<dbReference type="HOGENOM" id="CLU_532559_0_0_1"/>
<dbReference type="InterPro" id="IPR001461">
    <property type="entry name" value="Aspartic_peptidase_A1"/>
</dbReference>
<evidence type="ECO:0000256" key="5">
    <source>
        <dbReference type="PIRSR" id="PIRSR601461-1"/>
    </source>
</evidence>
<dbReference type="EMBL" id="FR824231">
    <property type="protein sequence ID" value="CCA23230.1"/>
    <property type="molecule type" value="Genomic_DNA"/>
</dbReference>
<dbReference type="PRINTS" id="PR00792">
    <property type="entry name" value="PEPSIN"/>
</dbReference>
<dbReference type="PANTHER" id="PTHR13683:SF375">
    <property type="entry name" value="PEPTIDASE A1 DOMAIN-CONTAINING PROTEIN"/>
    <property type="match status" value="1"/>
</dbReference>
<evidence type="ECO:0000256" key="3">
    <source>
        <dbReference type="ARBA" id="ARBA00022729"/>
    </source>
</evidence>
<proteinExistence type="inferred from homology"/>
<dbReference type="AlphaFoldDB" id="F0WPI2"/>
<keyword evidence="2 8" id="KW-0645">Protease</keyword>
<keyword evidence="3" id="KW-0732">Signal</keyword>
<keyword evidence="6" id="KW-0812">Transmembrane</keyword>
<accession>F0WPI2</accession>
<evidence type="ECO:0000256" key="6">
    <source>
        <dbReference type="SAM" id="Phobius"/>
    </source>
</evidence>
<feature type="active site" evidence="5">
    <location>
        <position position="84"/>
    </location>
</feature>
<dbReference type="PANTHER" id="PTHR13683">
    <property type="entry name" value="ASPARTYL PROTEASES"/>
    <property type="match status" value="1"/>
</dbReference>
<sequence length="512" mass="57870">MTVSNNLYFAPEASHELHAAEHLLASSVSKQQEKSGIIRYIERLFTNYTHNTKENHVETRIFSGEGSHTVEVYVGGQKRELIIDTGSGRTAFLCDQCDACGQHHKNPPYHPNRSTRHGHFVRCDPVTNFFDVWNYCDECVDKKCKYGQLYVEGDMWEAYKVEDYLSFGTAKDFGANIEFGCIFHQSGIFVQQSADGIMGLSIHQDSILEQLYREKAINHRVFSQCLASDGGILVMGGLDDSMNQLKIMYTPLEKRSSQYWVVNLQSVEIDSIPLHVESSEYNQGRGCVFDSGTTFVYLPVKVKAAFLQTWEKATHGKVAPPLFRTVMHFSTSQQELETLPEICFHLEDGVKICMKASQYYIAAGSNRYEGTISFNAQVRATILGASLLINHNIVYDLENRRIGIVPANCSRISVSKPSMIKMASESSATLRTIASRITSSEIFIKFDQMILALLCFFILLAISHKVVKKYDLRSSRQEEKKTEQFYHGETYDGIFDTDADAAFVLLKDAKNE</sequence>
<organism evidence="8">
    <name type="scientific">Albugo laibachii Nc14</name>
    <dbReference type="NCBI Taxonomy" id="890382"/>
    <lineage>
        <taxon>Eukaryota</taxon>
        <taxon>Sar</taxon>
        <taxon>Stramenopiles</taxon>
        <taxon>Oomycota</taxon>
        <taxon>Peronosporomycetes</taxon>
        <taxon>Albuginales</taxon>
        <taxon>Albuginaceae</taxon>
        <taxon>Albugo</taxon>
    </lineage>
</organism>
<reference evidence="8" key="1">
    <citation type="journal article" date="2011" name="PLoS Biol.">
        <title>Gene gain and loss during evolution of obligate parasitism in the white rust pathogen of Arabidopsis thaliana.</title>
        <authorList>
            <person name="Kemen E."/>
            <person name="Gardiner A."/>
            <person name="Schultz-Larsen T."/>
            <person name="Kemen A.C."/>
            <person name="Balmuth A.L."/>
            <person name="Robert-Seilaniantz A."/>
            <person name="Bailey K."/>
            <person name="Holub E."/>
            <person name="Studholme D.J."/>
            <person name="Maclean D."/>
            <person name="Jones J.D."/>
        </authorList>
    </citation>
    <scope>NUCLEOTIDE SEQUENCE</scope>
</reference>
<protein>
    <submittedName>
        <fullName evidence="8">Aspartyl protease family A01B putative</fullName>
    </submittedName>
</protein>